<accession>A0A9J5XQV1</accession>
<proteinExistence type="predicted"/>
<sequence>MDNVKISRDTIYTSYNSPETHGKDYNNTEHLVDAKSKRVNNTCQCSNISSVSTLKKIHESERENNIVIMIVPIALQSDDCQVVRVPTESPNTTLHNILIHKWVDADPEDLVEIKGVDCTTISESNIEQIYIDANLSLRVMKVVKSARNDRKQVVGNTNQHIPIFLLNQNSTFSCYATFVYVKCDSTQRLELWNDLYQLSEGMDRPWLIGGDFNRVLSGEEKIGELPIMADDYEDFKTCIEVCDLSQVQFKGSPFTWWNGRVGDDCIFERLDKNLINTDLQNMFSHSEVDHLPRTCSDHASMLLTCEDNITSKKKPFRFLKFWTEHETSKMWLD</sequence>
<comment type="caution">
    <text evidence="1">The sequence shown here is derived from an EMBL/GenBank/DDBJ whole genome shotgun (WGS) entry which is preliminary data.</text>
</comment>
<keyword evidence="2" id="KW-1185">Reference proteome</keyword>
<dbReference type="Gene3D" id="3.60.10.10">
    <property type="entry name" value="Endonuclease/exonuclease/phosphatase"/>
    <property type="match status" value="1"/>
</dbReference>
<evidence type="ECO:0000313" key="2">
    <source>
        <dbReference type="Proteomes" id="UP000824120"/>
    </source>
</evidence>
<organism evidence="1 2">
    <name type="scientific">Solanum commersonii</name>
    <name type="common">Commerson's wild potato</name>
    <name type="synonym">Commerson's nightshade</name>
    <dbReference type="NCBI Taxonomy" id="4109"/>
    <lineage>
        <taxon>Eukaryota</taxon>
        <taxon>Viridiplantae</taxon>
        <taxon>Streptophyta</taxon>
        <taxon>Embryophyta</taxon>
        <taxon>Tracheophyta</taxon>
        <taxon>Spermatophyta</taxon>
        <taxon>Magnoliopsida</taxon>
        <taxon>eudicotyledons</taxon>
        <taxon>Gunneridae</taxon>
        <taxon>Pentapetalae</taxon>
        <taxon>asterids</taxon>
        <taxon>lamiids</taxon>
        <taxon>Solanales</taxon>
        <taxon>Solanaceae</taxon>
        <taxon>Solanoideae</taxon>
        <taxon>Solaneae</taxon>
        <taxon>Solanum</taxon>
    </lineage>
</organism>
<gene>
    <name evidence="1" type="ORF">H5410_039856</name>
</gene>
<name>A0A9J5XQV1_SOLCO</name>
<dbReference type="EMBL" id="JACXVP010000008">
    <property type="protein sequence ID" value="KAG5589342.1"/>
    <property type="molecule type" value="Genomic_DNA"/>
</dbReference>
<dbReference type="SUPFAM" id="SSF56219">
    <property type="entry name" value="DNase I-like"/>
    <property type="match status" value="1"/>
</dbReference>
<dbReference type="AlphaFoldDB" id="A0A9J5XQV1"/>
<reference evidence="1 2" key="1">
    <citation type="submission" date="2020-09" db="EMBL/GenBank/DDBJ databases">
        <title>De no assembly of potato wild relative species, Solanum commersonii.</title>
        <authorList>
            <person name="Cho K."/>
        </authorList>
    </citation>
    <scope>NUCLEOTIDE SEQUENCE [LARGE SCALE GENOMIC DNA]</scope>
    <source>
        <strain evidence="1">LZ3.2</strain>
        <tissue evidence="1">Leaf</tissue>
    </source>
</reference>
<protein>
    <recommendedName>
        <fullName evidence="3">Endonuclease/exonuclease/phosphatase domain-containing protein</fullName>
    </recommendedName>
</protein>
<evidence type="ECO:0000313" key="1">
    <source>
        <dbReference type="EMBL" id="KAG5589342.1"/>
    </source>
</evidence>
<dbReference type="OrthoDB" id="1746429at2759"/>
<dbReference type="PANTHER" id="PTHR33710">
    <property type="entry name" value="BNAC02G09200D PROTEIN"/>
    <property type="match status" value="1"/>
</dbReference>
<dbReference type="InterPro" id="IPR036691">
    <property type="entry name" value="Endo/exonu/phosph_ase_sf"/>
</dbReference>
<evidence type="ECO:0008006" key="3">
    <source>
        <dbReference type="Google" id="ProtNLM"/>
    </source>
</evidence>
<dbReference type="Proteomes" id="UP000824120">
    <property type="component" value="Chromosome 8"/>
</dbReference>
<dbReference type="PANTHER" id="PTHR33710:SF79">
    <property type="entry name" value="OS06G0205337 PROTEIN"/>
    <property type="match status" value="1"/>
</dbReference>